<sequence>MGYLLLYNLLIHLFSPLLLGLLYWPKRGKPGFGRRWPEHLGWVRPTSTARPLWLHAVSVGEVVAATPLIKALKAAHPALAIVVTTTTRTGADQVAKLGALVEHRYAPLDFPWAVAGFMRRLRPRALLIMETELWPNLLHACGRRRLPVLVLNARLSARSAARYRRFHGIFRLLSANITHLACQHRDDAERFAGLGVPRERLSVTGSVKFDIEYGEAVVEQGRQLREQLGAQRPLWIAASTHEGEDDQLLTVHRQLLQRHPDALLLLVPRHPQRFDQVAELVTRQGLALCRRTEGNPGPQTQVYLGDTMGELPLMLAAADIAFVGGSLIERGGHNLLEPAALGKPVLTGPSTFNFGDISRQLLDAGGARIIADGGELATALEQLFADTEQARAMGRRARAVVATNKGALARTQALIQDQLAL</sequence>
<keyword evidence="9" id="KW-1003">Cell membrane</keyword>
<dbReference type="InterPro" id="IPR039901">
    <property type="entry name" value="Kdotransferase"/>
</dbReference>
<dbReference type="Pfam" id="PF00534">
    <property type="entry name" value="Glycos_transf_1"/>
    <property type="match status" value="1"/>
</dbReference>
<dbReference type="EC" id="2.4.99.12" evidence="3 9"/>
<proteinExistence type="inferred from homology"/>
<evidence type="ECO:0000256" key="3">
    <source>
        <dbReference type="ARBA" id="ARBA00012621"/>
    </source>
</evidence>
<evidence type="ECO:0000259" key="10">
    <source>
        <dbReference type="Pfam" id="PF00534"/>
    </source>
</evidence>
<organism evidence="12 13">
    <name type="scientific">Zobellella iuensis</name>
    <dbReference type="NCBI Taxonomy" id="2803811"/>
    <lineage>
        <taxon>Bacteria</taxon>
        <taxon>Pseudomonadati</taxon>
        <taxon>Pseudomonadota</taxon>
        <taxon>Gammaproteobacteria</taxon>
        <taxon>Aeromonadales</taxon>
        <taxon>Aeromonadaceae</taxon>
        <taxon>Zobellella</taxon>
    </lineage>
</organism>
<accession>A0ABS1QMQ0</accession>
<dbReference type="GO" id="GO:0043842">
    <property type="term" value="F:Kdo transferase activity"/>
    <property type="evidence" value="ECO:0007669"/>
    <property type="project" value="UniProtKB-EC"/>
</dbReference>
<feature type="domain" description="Glycosyl transferase family 1" evidence="10">
    <location>
        <begin position="242"/>
        <end position="399"/>
    </location>
</feature>
<evidence type="ECO:0000256" key="5">
    <source>
        <dbReference type="ARBA" id="ARBA00022519"/>
    </source>
</evidence>
<comment type="subcellular location">
    <subcellularLocation>
        <location evidence="1">Cell envelope</location>
    </subcellularLocation>
    <subcellularLocation>
        <location evidence="9">Cell membrane</location>
    </subcellularLocation>
</comment>
<protein>
    <recommendedName>
        <fullName evidence="4 9">3-deoxy-D-manno-octulosonic acid transferase</fullName>
        <shortName evidence="9">Kdo transferase</shortName>
        <ecNumber evidence="3 9">2.4.99.12</ecNumber>
    </recommendedName>
    <alternativeName>
        <fullName evidence="7 9">Lipid IV(A) 3-deoxy-D-manno-octulosonic acid transferase</fullName>
    </alternativeName>
</protein>
<evidence type="ECO:0000256" key="8">
    <source>
        <dbReference type="ARBA" id="ARBA00049183"/>
    </source>
</evidence>
<evidence type="ECO:0000313" key="13">
    <source>
        <dbReference type="Proteomes" id="UP000638570"/>
    </source>
</evidence>
<dbReference type="Proteomes" id="UP000638570">
    <property type="component" value="Unassembled WGS sequence"/>
</dbReference>
<feature type="transmembrane region" description="Helical" evidence="9">
    <location>
        <begin position="6"/>
        <end position="25"/>
    </location>
</feature>
<dbReference type="RefSeq" id="WP_202082103.1">
    <property type="nucleotide sequence ID" value="NZ_JAERTZ010000004.1"/>
</dbReference>
<evidence type="ECO:0000256" key="4">
    <source>
        <dbReference type="ARBA" id="ARBA00019077"/>
    </source>
</evidence>
<comment type="function">
    <text evidence="9">Involved in lipopolysaccharide (LPS) biosynthesis. Catalyzes the transfer of 3-deoxy-D-manno-octulosonate (Kdo) residue(s) from CMP-Kdo to lipid IV(A), the tetraacyldisaccharide-1,4'-bisphosphate precursor of lipid A.</text>
</comment>
<evidence type="ECO:0000256" key="1">
    <source>
        <dbReference type="ARBA" id="ARBA00004196"/>
    </source>
</evidence>
<evidence type="ECO:0000259" key="11">
    <source>
        <dbReference type="Pfam" id="PF04413"/>
    </source>
</evidence>
<dbReference type="NCBIfam" id="NF004388">
    <property type="entry name" value="PRK05749.1-4"/>
    <property type="match status" value="1"/>
</dbReference>
<dbReference type="SUPFAM" id="SSF53756">
    <property type="entry name" value="UDP-Glycosyltransferase/glycogen phosphorylase"/>
    <property type="match status" value="1"/>
</dbReference>
<dbReference type="InterPro" id="IPR001296">
    <property type="entry name" value="Glyco_trans_1"/>
</dbReference>
<dbReference type="PANTHER" id="PTHR42755">
    <property type="entry name" value="3-DEOXY-MANNO-OCTULOSONATE CYTIDYLYLTRANSFERASE"/>
    <property type="match status" value="1"/>
</dbReference>
<keyword evidence="9" id="KW-0812">Transmembrane</keyword>
<keyword evidence="9" id="KW-1133">Transmembrane helix</keyword>
<comment type="catalytic activity">
    <reaction evidence="8 9">
        <text>lipid IVA (E. coli) + CMP-3-deoxy-beta-D-manno-octulosonate = alpha-Kdo-(2-&gt;6)-lipid IVA (E. coli) + CMP + H(+)</text>
        <dbReference type="Rhea" id="RHEA:28066"/>
        <dbReference type="ChEBI" id="CHEBI:15378"/>
        <dbReference type="ChEBI" id="CHEBI:58603"/>
        <dbReference type="ChEBI" id="CHEBI:60364"/>
        <dbReference type="ChEBI" id="CHEBI:60377"/>
        <dbReference type="ChEBI" id="CHEBI:85987"/>
        <dbReference type="EC" id="2.4.99.12"/>
    </reaction>
</comment>
<keyword evidence="6 9" id="KW-0808">Transferase</keyword>
<feature type="domain" description="3-deoxy-D-manno-octulosonic-acid transferase N-terminal" evidence="11">
    <location>
        <begin position="35"/>
        <end position="211"/>
    </location>
</feature>
<evidence type="ECO:0000313" key="12">
    <source>
        <dbReference type="EMBL" id="MBL1376133.1"/>
    </source>
</evidence>
<comment type="similarity">
    <text evidence="9">Belongs to the glycosyltransferase group 1 family.</text>
</comment>
<gene>
    <name evidence="12" type="primary">waaA</name>
    <name evidence="12" type="ORF">JKV55_02140</name>
</gene>
<evidence type="ECO:0000256" key="2">
    <source>
        <dbReference type="ARBA" id="ARBA00004713"/>
    </source>
</evidence>
<dbReference type="EMBL" id="JAERTZ010000004">
    <property type="protein sequence ID" value="MBL1376133.1"/>
    <property type="molecule type" value="Genomic_DNA"/>
</dbReference>
<dbReference type="Pfam" id="PF04413">
    <property type="entry name" value="Glycos_transf_N"/>
    <property type="match status" value="1"/>
</dbReference>
<reference evidence="13" key="1">
    <citation type="submission" date="2021-01" db="EMBL/GenBank/DDBJ databases">
        <title>Genome public.</title>
        <authorList>
            <person name="Liu C."/>
            <person name="Sun Q."/>
        </authorList>
    </citation>
    <scope>NUCLEOTIDE SEQUENCE [LARGE SCALE GENOMIC DNA]</scope>
    <source>
        <strain evidence="13">CGMCC 1.18722</strain>
    </source>
</reference>
<evidence type="ECO:0000256" key="7">
    <source>
        <dbReference type="ARBA" id="ARBA00031445"/>
    </source>
</evidence>
<name>A0ABS1QMQ0_9GAMM</name>
<comment type="pathway">
    <text evidence="2 9">Bacterial outer membrane biogenesis; LPS core biosynthesis.</text>
</comment>
<evidence type="ECO:0000256" key="6">
    <source>
        <dbReference type="ARBA" id="ARBA00022679"/>
    </source>
</evidence>
<keyword evidence="12" id="KW-0328">Glycosyltransferase</keyword>
<dbReference type="InterPro" id="IPR038107">
    <property type="entry name" value="Glycos_transf_N_sf"/>
</dbReference>
<dbReference type="Gene3D" id="3.40.50.2000">
    <property type="entry name" value="Glycogen Phosphorylase B"/>
    <property type="match status" value="1"/>
</dbReference>
<keyword evidence="9" id="KW-0472">Membrane</keyword>
<keyword evidence="13" id="KW-1185">Reference proteome</keyword>
<evidence type="ECO:0000256" key="9">
    <source>
        <dbReference type="RuleBase" id="RU365103"/>
    </source>
</evidence>
<keyword evidence="9" id="KW-0448">Lipopolysaccharide biosynthesis</keyword>
<dbReference type="InterPro" id="IPR007507">
    <property type="entry name" value="Glycos_transf_N"/>
</dbReference>
<comment type="caution">
    <text evidence="12">The sequence shown here is derived from an EMBL/GenBank/DDBJ whole genome shotgun (WGS) entry which is preliminary data.</text>
</comment>
<dbReference type="Gene3D" id="3.40.50.11720">
    <property type="entry name" value="3-Deoxy-D-manno-octulosonic-acid transferase, N-terminal domain"/>
    <property type="match status" value="1"/>
</dbReference>
<dbReference type="PANTHER" id="PTHR42755:SF1">
    <property type="entry name" value="3-DEOXY-D-MANNO-OCTULOSONIC ACID TRANSFERASE, MITOCHONDRIAL-RELATED"/>
    <property type="match status" value="1"/>
</dbReference>
<keyword evidence="5" id="KW-0997">Cell inner membrane</keyword>